<comment type="subunit">
    <text evidence="1">Homodimers and heterodimers.</text>
</comment>
<dbReference type="OrthoDB" id="615826at2759"/>
<keyword evidence="1" id="KW-0678">Repressor</keyword>
<reference evidence="3 4" key="1">
    <citation type="submission" date="2019-09" db="EMBL/GenBank/DDBJ databases">
        <title>A chromosome-level genome assembly of the Chinese tupelo Nyssa sinensis.</title>
        <authorList>
            <person name="Yang X."/>
            <person name="Kang M."/>
            <person name="Yang Y."/>
            <person name="Xiong H."/>
            <person name="Wang M."/>
            <person name="Zhang Z."/>
            <person name="Wang Z."/>
            <person name="Wu H."/>
            <person name="Ma T."/>
            <person name="Liu J."/>
            <person name="Xi Z."/>
        </authorList>
    </citation>
    <scope>NUCLEOTIDE SEQUENCE [LARGE SCALE GENOMIC DNA]</scope>
    <source>
        <strain evidence="3">J267</strain>
        <tissue evidence="3">Leaf</tissue>
    </source>
</reference>
<dbReference type="PANTHER" id="PTHR31734">
    <property type="entry name" value="AUXIN-RESPONSIVE PROTEIN IAA17"/>
    <property type="match status" value="1"/>
</dbReference>
<evidence type="ECO:0000313" key="4">
    <source>
        <dbReference type="Proteomes" id="UP000325577"/>
    </source>
</evidence>
<dbReference type="AlphaFoldDB" id="A0A5J5AL76"/>
<accession>A0A5J5AL76</accession>
<comment type="function">
    <text evidence="1">Aux/IAA proteins are short-lived transcriptional factors that function as repressors of early auxin response genes at low auxin concentrations.</text>
</comment>
<proteinExistence type="inferred from homology"/>
<dbReference type="Pfam" id="PF02309">
    <property type="entry name" value="AUX_IAA"/>
    <property type="match status" value="1"/>
</dbReference>
<organism evidence="3 4">
    <name type="scientific">Nyssa sinensis</name>
    <dbReference type="NCBI Taxonomy" id="561372"/>
    <lineage>
        <taxon>Eukaryota</taxon>
        <taxon>Viridiplantae</taxon>
        <taxon>Streptophyta</taxon>
        <taxon>Embryophyta</taxon>
        <taxon>Tracheophyta</taxon>
        <taxon>Spermatophyta</taxon>
        <taxon>Magnoliopsida</taxon>
        <taxon>eudicotyledons</taxon>
        <taxon>Gunneridae</taxon>
        <taxon>Pentapetalae</taxon>
        <taxon>asterids</taxon>
        <taxon>Cornales</taxon>
        <taxon>Nyssaceae</taxon>
        <taxon>Nyssa</taxon>
    </lineage>
</organism>
<evidence type="ECO:0000259" key="2">
    <source>
        <dbReference type="Pfam" id="PF02309"/>
    </source>
</evidence>
<dbReference type="GO" id="GO:0009734">
    <property type="term" value="P:auxin-activated signaling pathway"/>
    <property type="evidence" value="ECO:0007669"/>
    <property type="project" value="UniProtKB-UniRule"/>
</dbReference>
<dbReference type="PANTHER" id="PTHR31734:SF2">
    <property type="entry name" value="AUXIN-RESPONSIVE PROTEIN IAA26"/>
    <property type="match status" value="1"/>
</dbReference>
<evidence type="ECO:0000256" key="1">
    <source>
        <dbReference type="RuleBase" id="RU004549"/>
    </source>
</evidence>
<dbReference type="EMBL" id="CM018044">
    <property type="protein sequence ID" value="KAA8529891.1"/>
    <property type="molecule type" value="Genomic_DNA"/>
</dbReference>
<keyword evidence="1" id="KW-0805">Transcription regulation</keyword>
<evidence type="ECO:0000313" key="3">
    <source>
        <dbReference type="EMBL" id="KAA8529891.1"/>
    </source>
</evidence>
<feature type="domain" description="AUX/IAA" evidence="2">
    <location>
        <begin position="139"/>
        <end position="247"/>
    </location>
</feature>
<dbReference type="InterPro" id="IPR033389">
    <property type="entry name" value="AUX/IAA_dom"/>
</dbReference>
<sequence length="291" mass="32672">MDVKFCESVMKEMASASLMEVKCCESVMKEIMKDGENQQMPNSVCVDEPLAAQIGQELDLGLELNSFFNEDFERILDDDYDYDIFGDFQIGGFEDTEPTDLPDFDFDFDFGSQNEEFGFIDKPSYVILCHLILLMIQKKKNNNFEHTRAALASASAAPAPVVGWPSIRSLRKNLASNSSAKMPPESQNVVPDKVASEKPVGGCRKGLFVNINMDGVPIERKVDLKAYENYEKLSYAVDELFRGLLAVRMKFDCLGAVVFYGWGGYDDSSDSVAILMKLCGIEREMREEERG</sequence>
<dbReference type="Proteomes" id="UP000325577">
    <property type="component" value="Linkage Group LG20"/>
</dbReference>
<keyword evidence="1" id="KW-0539">Nucleus</keyword>
<gene>
    <name evidence="3" type="ORF">F0562_034505</name>
</gene>
<dbReference type="Gene3D" id="3.10.20.90">
    <property type="entry name" value="Phosphatidylinositol 3-kinase Catalytic Subunit, Chain A, domain 1"/>
    <property type="match status" value="1"/>
</dbReference>
<protein>
    <recommendedName>
        <fullName evidence="1">Auxin-responsive protein</fullName>
    </recommendedName>
</protein>
<dbReference type="GO" id="GO:0005634">
    <property type="term" value="C:nucleus"/>
    <property type="evidence" value="ECO:0007669"/>
    <property type="project" value="UniProtKB-SubCell"/>
</dbReference>
<keyword evidence="1" id="KW-0927">Auxin signaling pathway</keyword>
<keyword evidence="1" id="KW-0804">Transcription</keyword>
<dbReference type="InterPro" id="IPR003311">
    <property type="entry name" value="AUX_IAA"/>
</dbReference>
<dbReference type="GO" id="GO:0006355">
    <property type="term" value="P:regulation of DNA-templated transcription"/>
    <property type="evidence" value="ECO:0007669"/>
    <property type="project" value="InterPro"/>
</dbReference>
<name>A0A5J5AL76_9ASTE</name>
<comment type="similarity">
    <text evidence="1">Belongs to the Aux/IAA family.</text>
</comment>
<comment type="subcellular location">
    <subcellularLocation>
        <location evidence="1">Nucleus</location>
    </subcellularLocation>
</comment>
<keyword evidence="4" id="KW-1185">Reference proteome</keyword>